<keyword evidence="3" id="KW-1185">Reference proteome</keyword>
<evidence type="ECO:0000256" key="1">
    <source>
        <dbReference type="SAM" id="MobiDB-lite"/>
    </source>
</evidence>
<feature type="region of interest" description="Disordered" evidence="1">
    <location>
        <begin position="303"/>
        <end position="344"/>
    </location>
</feature>
<organism evidence="2 3">
    <name type="scientific">Mycena metata</name>
    <dbReference type="NCBI Taxonomy" id="1033252"/>
    <lineage>
        <taxon>Eukaryota</taxon>
        <taxon>Fungi</taxon>
        <taxon>Dikarya</taxon>
        <taxon>Basidiomycota</taxon>
        <taxon>Agaricomycotina</taxon>
        <taxon>Agaricomycetes</taxon>
        <taxon>Agaricomycetidae</taxon>
        <taxon>Agaricales</taxon>
        <taxon>Marasmiineae</taxon>
        <taxon>Mycenaceae</taxon>
        <taxon>Mycena</taxon>
    </lineage>
</organism>
<proteinExistence type="predicted"/>
<feature type="compositionally biased region" description="Low complexity" evidence="1">
    <location>
        <begin position="303"/>
        <end position="315"/>
    </location>
</feature>
<feature type="compositionally biased region" description="Basic residues" evidence="1">
    <location>
        <begin position="1"/>
        <end position="11"/>
    </location>
</feature>
<reference evidence="2" key="1">
    <citation type="submission" date="2023-03" db="EMBL/GenBank/DDBJ databases">
        <title>Massive genome expansion in bonnet fungi (Mycena s.s.) driven by repeated elements and novel gene families across ecological guilds.</title>
        <authorList>
            <consortium name="Lawrence Berkeley National Laboratory"/>
            <person name="Harder C.B."/>
            <person name="Miyauchi S."/>
            <person name="Viragh M."/>
            <person name="Kuo A."/>
            <person name="Thoen E."/>
            <person name="Andreopoulos B."/>
            <person name="Lu D."/>
            <person name="Skrede I."/>
            <person name="Drula E."/>
            <person name="Henrissat B."/>
            <person name="Morin E."/>
            <person name="Kohler A."/>
            <person name="Barry K."/>
            <person name="LaButti K."/>
            <person name="Morin E."/>
            <person name="Salamov A."/>
            <person name="Lipzen A."/>
            <person name="Mereny Z."/>
            <person name="Hegedus B."/>
            <person name="Baldrian P."/>
            <person name="Stursova M."/>
            <person name="Weitz H."/>
            <person name="Taylor A."/>
            <person name="Grigoriev I.V."/>
            <person name="Nagy L.G."/>
            <person name="Martin F."/>
            <person name="Kauserud H."/>
        </authorList>
    </citation>
    <scope>NUCLEOTIDE SEQUENCE</scope>
    <source>
        <strain evidence="2">CBHHK182m</strain>
    </source>
</reference>
<evidence type="ECO:0000313" key="3">
    <source>
        <dbReference type="Proteomes" id="UP001215598"/>
    </source>
</evidence>
<protein>
    <submittedName>
        <fullName evidence="2">Uncharacterized protein</fullName>
    </submittedName>
</protein>
<feature type="region of interest" description="Disordered" evidence="1">
    <location>
        <begin position="377"/>
        <end position="401"/>
    </location>
</feature>
<feature type="region of interest" description="Disordered" evidence="1">
    <location>
        <begin position="1"/>
        <end position="33"/>
    </location>
</feature>
<evidence type="ECO:0000313" key="2">
    <source>
        <dbReference type="EMBL" id="KAJ7699142.1"/>
    </source>
</evidence>
<gene>
    <name evidence="2" type="ORF">B0H16DRAFT_1749473</name>
</gene>
<feature type="compositionally biased region" description="Low complexity" evidence="1">
    <location>
        <begin position="322"/>
        <end position="344"/>
    </location>
</feature>
<dbReference type="EMBL" id="JARKIB010000577">
    <property type="protein sequence ID" value="KAJ7699142.1"/>
    <property type="molecule type" value="Genomic_DNA"/>
</dbReference>
<sequence length="568" mass="62149">MSNVRQQRRNKKGNDEDTPKKRGNQGDFKGQREEFLQENLPAYMLASEAGTTREFWPDFFFAWWKKFPWWLDLKEEPPEDMEERQKDNKDLTDAEKVVKRETLEKMERCYMQQPDPRERIQKVFGERHPDKVNARGHINKRAGIACELLAQENAEVQKQITGLADAEHELVMKEWREARNGTGELDDKEKKIARERWAVTVAPLLKILSEYTGYHISLIVGRIDMTTYKFDIRSLHEGKTKGRNPQDWPQWAGTSTYNDHVVHQFMRFLITADTEPGSPEAVFVGEDPIKILRRRGVEAAAAASTSAQNTSPSTSGQNLLLSPSTTIAGASSSTSTGAQSSSPSTNIITGALAAAAPPSPSTNITVGAPAAAAAPTTGAPAAATTPTTGAPTAAAAHTAGAPTTAAPPWDAWCSGNKQSTCPSSVRKLMHRVAVFAPLGASLACCGIISPGVEDHQVRIHSPSPTGLRMSGRLPELGRGISMTSELLLARFRFSAFFSAFFFLRSSFISALSRRCSSAINILTPLARSSLRNASLALRSPPFPVAIAPCHRLSLHWTLPSPAPLHVLH</sequence>
<dbReference type="Proteomes" id="UP001215598">
    <property type="component" value="Unassembled WGS sequence"/>
</dbReference>
<name>A0AAD7DVT4_9AGAR</name>
<comment type="caution">
    <text evidence="2">The sequence shown here is derived from an EMBL/GenBank/DDBJ whole genome shotgun (WGS) entry which is preliminary data.</text>
</comment>
<dbReference type="AlphaFoldDB" id="A0AAD7DVT4"/>
<accession>A0AAD7DVT4</accession>